<name>A0ABT1LBV0_9HYPH</name>
<sequence length="95" mass="10332">MKRTLLALALLAEAGSAAAQGRPDTLTMTCRDAQALVNRSGALVLGTGPFVYDRYVANQTYCSQGEMAQPDWLRTRDSSACMVGYLCKPVSRRPF</sequence>
<accession>A0ABT1LBV0</accession>
<protein>
    <submittedName>
        <fullName evidence="2">Uncharacterized protein</fullName>
    </submittedName>
</protein>
<dbReference type="EMBL" id="JANCLU010000008">
    <property type="protein sequence ID" value="MCP8938972.1"/>
    <property type="molecule type" value="Genomic_DNA"/>
</dbReference>
<gene>
    <name evidence="2" type="ORF">NK718_10630</name>
</gene>
<keyword evidence="3" id="KW-1185">Reference proteome</keyword>
<organism evidence="2 3">
    <name type="scientific">Alsobacter ponti</name>
    <dbReference type="NCBI Taxonomy" id="2962936"/>
    <lineage>
        <taxon>Bacteria</taxon>
        <taxon>Pseudomonadati</taxon>
        <taxon>Pseudomonadota</taxon>
        <taxon>Alphaproteobacteria</taxon>
        <taxon>Hyphomicrobiales</taxon>
        <taxon>Alsobacteraceae</taxon>
        <taxon>Alsobacter</taxon>
    </lineage>
</organism>
<evidence type="ECO:0000256" key="1">
    <source>
        <dbReference type="SAM" id="SignalP"/>
    </source>
</evidence>
<keyword evidence="1" id="KW-0732">Signal</keyword>
<reference evidence="2 3" key="1">
    <citation type="submission" date="2022-07" db="EMBL/GenBank/DDBJ databases">
        <authorList>
            <person name="Li W.-J."/>
            <person name="Deng Q.-Q."/>
        </authorList>
    </citation>
    <scope>NUCLEOTIDE SEQUENCE [LARGE SCALE GENOMIC DNA]</scope>
    <source>
        <strain evidence="2 3">SYSU M60028</strain>
    </source>
</reference>
<comment type="caution">
    <text evidence="2">The sequence shown here is derived from an EMBL/GenBank/DDBJ whole genome shotgun (WGS) entry which is preliminary data.</text>
</comment>
<dbReference type="Proteomes" id="UP001205890">
    <property type="component" value="Unassembled WGS sequence"/>
</dbReference>
<feature type="signal peptide" evidence="1">
    <location>
        <begin position="1"/>
        <end position="19"/>
    </location>
</feature>
<feature type="chain" id="PRO_5047214859" evidence="1">
    <location>
        <begin position="20"/>
        <end position="95"/>
    </location>
</feature>
<evidence type="ECO:0000313" key="3">
    <source>
        <dbReference type="Proteomes" id="UP001205890"/>
    </source>
</evidence>
<evidence type="ECO:0000313" key="2">
    <source>
        <dbReference type="EMBL" id="MCP8938972.1"/>
    </source>
</evidence>
<proteinExistence type="predicted"/>
<dbReference type="RefSeq" id="WP_254741563.1">
    <property type="nucleotide sequence ID" value="NZ_JANCLU010000008.1"/>
</dbReference>